<dbReference type="AlphaFoldDB" id="A0A540VCT1"/>
<dbReference type="SUPFAM" id="SSF52922">
    <property type="entry name" value="TK C-terminal domain-like"/>
    <property type="match status" value="1"/>
</dbReference>
<keyword evidence="2" id="KW-0560">Oxidoreductase</keyword>
<dbReference type="SMART" id="SM00861">
    <property type="entry name" value="Transket_pyr"/>
    <property type="match status" value="1"/>
</dbReference>
<keyword evidence="6" id="KW-1185">Reference proteome</keyword>
<proteinExistence type="predicted"/>
<dbReference type="NCBIfam" id="NF006667">
    <property type="entry name" value="PRK09212.1"/>
    <property type="match status" value="1"/>
</dbReference>
<keyword evidence="3" id="KW-0786">Thiamine pyrophosphate</keyword>
<evidence type="ECO:0000256" key="1">
    <source>
        <dbReference type="ARBA" id="ARBA00001964"/>
    </source>
</evidence>
<dbReference type="FunFam" id="3.40.50.920:FF:000001">
    <property type="entry name" value="Pyruvate dehydrogenase E1 beta subunit"/>
    <property type="match status" value="1"/>
</dbReference>
<comment type="caution">
    <text evidence="5">The sequence shown here is derived from an EMBL/GenBank/DDBJ whole genome shotgun (WGS) entry which is preliminary data.</text>
</comment>
<dbReference type="InterPro" id="IPR029061">
    <property type="entry name" value="THDP-binding"/>
</dbReference>
<feature type="domain" description="Transketolase-like pyrimidine-binding" evidence="4">
    <location>
        <begin position="26"/>
        <end position="200"/>
    </location>
</feature>
<dbReference type="FunFam" id="3.40.50.970:FF:000001">
    <property type="entry name" value="Pyruvate dehydrogenase E1 beta subunit"/>
    <property type="match status" value="1"/>
</dbReference>
<dbReference type="InParanoid" id="A0A540VCT1"/>
<dbReference type="GO" id="GO:0016491">
    <property type="term" value="F:oxidoreductase activity"/>
    <property type="evidence" value="ECO:0007669"/>
    <property type="project" value="UniProtKB-KW"/>
</dbReference>
<protein>
    <submittedName>
        <fullName evidence="5">Alpha-ketoacid dehydrogenase subunit beta</fullName>
    </submittedName>
</protein>
<gene>
    <name evidence="5" type="ORF">FKZ61_16030</name>
</gene>
<evidence type="ECO:0000313" key="6">
    <source>
        <dbReference type="Proteomes" id="UP000317371"/>
    </source>
</evidence>
<dbReference type="Gene3D" id="3.40.50.970">
    <property type="match status" value="1"/>
</dbReference>
<evidence type="ECO:0000259" key="4">
    <source>
        <dbReference type="SMART" id="SM00861"/>
    </source>
</evidence>
<dbReference type="OrthoDB" id="8732661at2"/>
<dbReference type="Pfam" id="PF02779">
    <property type="entry name" value="Transket_pyr"/>
    <property type="match status" value="1"/>
</dbReference>
<comment type="cofactor">
    <cofactor evidence="1">
        <name>thiamine diphosphate</name>
        <dbReference type="ChEBI" id="CHEBI:58937"/>
    </cofactor>
</comment>
<dbReference type="SUPFAM" id="SSF52518">
    <property type="entry name" value="Thiamin diphosphate-binding fold (THDP-binding)"/>
    <property type="match status" value="1"/>
</dbReference>
<dbReference type="PANTHER" id="PTHR43257:SF2">
    <property type="entry name" value="PYRUVATE DEHYDROGENASE E1 COMPONENT SUBUNIT BETA"/>
    <property type="match status" value="1"/>
</dbReference>
<dbReference type="Gene3D" id="3.40.50.920">
    <property type="match status" value="1"/>
</dbReference>
<dbReference type="EMBL" id="VIGC01000022">
    <property type="protein sequence ID" value="TQE94589.1"/>
    <property type="molecule type" value="Genomic_DNA"/>
</dbReference>
<dbReference type="Pfam" id="PF02780">
    <property type="entry name" value="Transketolase_C"/>
    <property type="match status" value="1"/>
</dbReference>
<dbReference type="Proteomes" id="UP000317371">
    <property type="component" value="Unassembled WGS sequence"/>
</dbReference>
<name>A0A540VCT1_9CHLR</name>
<evidence type="ECO:0000256" key="3">
    <source>
        <dbReference type="ARBA" id="ARBA00023052"/>
    </source>
</evidence>
<evidence type="ECO:0000313" key="5">
    <source>
        <dbReference type="EMBL" id="TQE94589.1"/>
    </source>
</evidence>
<dbReference type="CDD" id="cd07036">
    <property type="entry name" value="TPP_PYR_E1-PDHc-beta_like"/>
    <property type="match status" value="1"/>
</dbReference>
<dbReference type="InterPro" id="IPR009014">
    <property type="entry name" value="Transketo_C/PFOR_II"/>
</dbReference>
<dbReference type="InterPro" id="IPR005475">
    <property type="entry name" value="Transketolase-like_Pyr-bd"/>
</dbReference>
<accession>A0A540VCT1</accession>
<sequence length="347" mass="37672">MKTAVATEAHVATADQADAPAAVREMTYLAAIREALQEEMRRDPNVLILGEDVGGTFGGAFKVTQGFAEEFGDRRVMNMPLAELAFVSAATGMALMGLRPVVEIQFADFITTAFDSIVQFAATNYYRWQAPVPWVIRAPADGGIRSGPFHSQNPEAWFVHTPGLKVVAPGTPADAKGLLIAAIRDNNPVIYLESKTLYRSLKGPVPAGEYVVPIGQARLAREGEHLSIITYGTQLRESLAAAERLAQEGIEAEVLDLRTLKPLDREAILQTVRKTGKILIVHSANRLAGVGAELAAQIAEDAFEWLDAPIRRLGGADTPIPFSPPLEDAYRPDAEKIYRLARELAAY</sequence>
<evidence type="ECO:0000256" key="2">
    <source>
        <dbReference type="ARBA" id="ARBA00023002"/>
    </source>
</evidence>
<organism evidence="5 6">
    <name type="scientific">Litorilinea aerophila</name>
    <dbReference type="NCBI Taxonomy" id="1204385"/>
    <lineage>
        <taxon>Bacteria</taxon>
        <taxon>Bacillati</taxon>
        <taxon>Chloroflexota</taxon>
        <taxon>Caldilineae</taxon>
        <taxon>Caldilineales</taxon>
        <taxon>Caldilineaceae</taxon>
        <taxon>Litorilinea</taxon>
    </lineage>
</organism>
<dbReference type="InterPro" id="IPR033248">
    <property type="entry name" value="Transketolase_C"/>
</dbReference>
<reference evidence="5 6" key="1">
    <citation type="submission" date="2019-06" db="EMBL/GenBank/DDBJ databases">
        <title>Genome sequence of Litorilinea aerophila BAA-2444.</title>
        <authorList>
            <person name="Maclea K.S."/>
            <person name="Maurais E.G."/>
            <person name="Iannazzi L.C."/>
        </authorList>
    </citation>
    <scope>NUCLEOTIDE SEQUENCE [LARGE SCALE GENOMIC DNA]</scope>
    <source>
        <strain evidence="5 6">ATCC BAA-2444</strain>
    </source>
</reference>
<dbReference type="PANTHER" id="PTHR43257">
    <property type="entry name" value="PYRUVATE DEHYDROGENASE E1 COMPONENT BETA SUBUNIT"/>
    <property type="match status" value="1"/>
</dbReference>